<dbReference type="PRINTS" id="PR00081">
    <property type="entry name" value="GDHRDH"/>
</dbReference>
<protein>
    <submittedName>
        <fullName evidence="2">NAD(P)-binding protein</fullName>
    </submittedName>
</protein>
<dbReference type="FunFam" id="3.40.50.720:FF:000084">
    <property type="entry name" value="Short-chain dehydrogenase reductase"/>
    <property type="match status" value="1"/>
</dbReference>
<dbReference type="RefSeq" id="XP_028466709.1">
    <property type="nucleotide sequence ID" value="XM_028609122.1"/>
</dbReference>
<dbReference type="Proteomes" id="UP000272025">
    <property type="component" value="Unassembled WGS sequence"/>
</dbReference>
<dbReference type="PRINTS" id="PR00080">
    <property type="entry name" value="SDRFAMILY"/>
</dbReference>
<dbReference type="EMBL" id="ML119054">
    <property type="protein sequence ID" value="ROT38903.1"/>
    <property type="molecule type" value="Genomic_DNA"/>
</dbReference>
<dbReference type="PANTHER" id="PTHR42820">
    <property type="entry name" value="SHORT-CHAIN DEHYDROGENASE REDUCTASE"/>
    <property type="match status" value="1"/>
</dbReference>
<sequence>MDISGNALVVGGGSGIGRACAILFAKEGAAGVLVADVNLEAATEVAAECRAAATNEQFRAVAVHVDITQEDSVRTVMALMAEIFGRMEYCVNCAGIGAQEGVDIAGISLAEFQRFLDVNTTGMFLVTREASILMRAQEPLPVSISSPGRGVSRGSIVNLGSGCSVIATPGILPYTTSKHAVLGLCKNSALDNAPYAIRVNCVCPSWTDTPIVRRAMDGVEGLAKLIEAAVPIGRMALPEEVADAVIFLSSPRSSYVTGCGFIIDGGTTVTAMR</sequence>
<evidence type="ECO:0000313" key="2">
    <source>
        <dbReference type="EMBL" id="ROT38903.1"/>
    </source>
</evidence>
<dbReference type="Gene3D" id="3.40.50.720">
    <property type="entry name" value="NAD(P)-binding Rossmann-like Domain"/>
    <property type="match status" value="1"/>
</dbReference>
<evidence type="ECO:0000313" key="3">
    <source>
        <dbReference type="Proteomes" id="UP000272025"/>
    </source>
</evidence>
<reference evidence="2 3" key="1">
    <citation type="journal article" date="2018" name="Mol. Ecol.">
        <title>The obligate alkalophilic soda-lake fungus Sodiomyces alkalinus has shifted to a protein diet.</title>
        <authorList>
            <person name="Grum-Grzhimaylo A.A."/>
            <person name="Falkoski D.L."/>
            <person name="van den Heuvel J."/>
            <person name="Valero-Jimenez C.A."/>
            <person name="Min B."/>
            <person name="Choi I.G."/>
            <person name="Lipzen A."/>
            <person name="Daum C.G."/>
            <person name="Aanen D.K."/>
            <person name="Tsang A."/>
            <person name="Henrissat B."/>
            <person name="Bilanenko E.N."/>
            <person name="de Vries R.P."/>
            <person name="van Kan J.A.L."/>
            <person name="Grigoriev I.V."/>
            <person name="Debets A.J.M."/>
        </authorList>
    </citation>
    <scope>NUCLEOTIDE SEQUENCE [LARGE SCALE GENOMIC DNA]</scope>
    <source>
        <strain evidence="2 3">F11</strain>
    </source>
</reference>
<gene>
    <name evidence="2" type="ORF">SODALDRAFT_310015</name>
</gene>
<dbReference type="AlphaFoldDB" id="A0A3N2PWK4"/>
<proteinExistence type="predicted"/>
<name>A0A3N2PWK4_SODAK</name>
<dbReference type="GeneID" id="39577600"/>
<dbReference type="SUPFAM" id="SSF51735">
    <property type="entry name" value="NAD(P)-binding Rossmann-fold domains"/>
    <property type="match status" value="1"/>
</dbReference>
<keyword evidence="1" id="KW-0521">NADP</keyword>
<organism evidence="2 3">
    <name type="scientific">Sodiomyces alkalinus (strain CBS 110278 / VKM F-3762 / F11)</name>
    <name type="common">Alkaliphilic filamentous fungus</name>
    <dbReference type="NCBI Taxonomy" id="1314773"/>
    <lineage>
        <taxon>Eukaryota</taxon>
        <taxon>Fungi</taxon>
        <taxon>Dikarya</taxon>
        <taxon>Ascomycota</taxon>
        <taxon>Pezizomycotina</taxon>
        <taxon>Sordariomycetes</taxon>
        <taxon>Hypocreomycetidae</taxon>
        <taxon>Glomerellales</taxon>
        <taxon>Plectosphaerellaceae</taxon>
        <taxon>Sodiomyces</taxon>
    </lineage>
</organism>
<evidence type="ECO:0000256" key="1">
    <source>
        <dbReference type="ARBA" id="ARBA00022857"/>
    </source>
</evidence>
<dbReference type="Pfam" id="PF13561">
    <property type="entry name" value="adh_short_C2"/>
    <property type="match status" value="1"/>
</dbReference>
<dbReference type="InterPro" id="IPR036291">
    <property type="entry name" value="NAD(P)-bd_dom_sf"/>
</dbReference>
<dbReference type="OrthoDB" id="5840532at2759"/>
<accession>A0A3N2PWK4</accession>
<dbReference type="CDD" id="cd05233">
    <property type="entry name" value="SDR_c"/>
    <property type="match status" value="1"/>
</dbReference>
<dbReference type="STRING" id="1314773.A0A3N2PWK4"/>
<keyword evidence="3" id="KW-1185">Reference proteome</keyword>
<dbReference type="InterPro" id="IPR002347">
    <property type="entry name" value="SDR_fam"/>
</dbReference>
<dbReference type="PANTHER" id="PTHR42820:SF1">
    <property type="entry name" value="SHORT-CHAIN DEHYDROGENASE_REDUCTASE FAMILY PROTEIN"/>
    <property type="match status" value="1"/>
</dbReference>